<evidence type="ECO:0000256" key="1">
    <source>
        <dbReference type="SAM" id="MobiDB-lite"/>
    </source>
</evidence>
<organism evidence="2 3">
    <name type="scientific">Scleroderma citrinum Foug A</name>
    <dbReference type="NCBI Taxonomy" id="1036808"/>
    <lineage>
        <taxon>Eukaryota</taxon>
        <taxon>Fungi</taxon>
        <taxon>Dikarya</taxon>
        <taxon>Basidiomycota</taxon>
        <taxon>Agaricomycotina</taxon>
        <taxon>Agaricomycetes</taxon>
        <taxon>Agaricomycetidae</taxon>
        <taxon>Boletales</taxon>
        <taxon>Sclerodermatineae</taxon>
        <taxon>Sclerodermataceae</taxon>
        <taxon>Scleroderma</taxon>
    </lineage>
</organism>
<dbReference type="PANTHER" id="PTHR10622">
    <property type="entry name" value="HET DOMAIN-CONTAINING PROTEIN"/>
    <property type="match status" value="1"/>
</dbReference>
<name>A0A0C3ECK3_9AGAM</name>
<dbReference type="PANTHER" id="PTHR10622:SF10">
    <property type="entry name" value="HET DOMAIN-CONTAINING PROTEIN"/>
    <property type="match status" value="1"/>
</dbReference>
<proteinExistence type="predicted"/>
<feature type="compositionally biased region" description="Polar residues" evidence="1">
    <location>
        <begin position="75"/>
        <end position="89"/>
    </location>
</feature>
<evidence type="ECO:0000313" key="3">
    <source>
        <dbReference type="Proteomes" id="UP000053989"/>
    </source>
</evidence>
<reference evidence="3" key="2">
    <citation type="submission" date="2015-01" db="EMBL/GenBank/DDBJ databases">
        <title>Evolutionary Origins and Diversification of the Mycorrhizal Mutualists.</title>
        <authorList>
            <consortium name="DOE Joint Genome Institute"/>
            <consortium name="Mycorrhizal Genomics Consortium"/>
            <person name="Kohler A."/>
            <person name="Kuo A."/>
            <person name="Nagy L.G."/>
            <person name="Floudas D."/>
            <person name="Copeland A."/>
            <person name="Barry K.W."/>
            <person name="Cichocki N."/>
            <person name="Veneault-Fourrey C."/>
            <person name="LaButti K."/>
            <person name="Lindquist E.A."/>
            <person name="Lipzen A."/>
            <person name="Lundell T."/>
            <person name="Morin E."/>
            <person name="Murat C."/>
            <person name="Riley R."/>
            <person name="Ohm R."/>
            <person name="Sun H."/>
            <person name="Tunlid A."/>
            <person name="Henrissat B."/>
            <person name="Grigoriev I.V."/>
            <person name="Hibbett D.S."/>
            <person name="Martin F."/>
        </authorList>
    </citation>
    <scope>NUCLEOTIDE SEQUENCE [LARGE SCALE GENOMIC DNA]</scope>
    <source>
        <strain evidence="3">Foug A</strain>
    </source>
</reference>
<dbReference type="EMBL" id="KN822019">
    <property type="protein sequence ID" value="KIM66069.1"/>
    <property type="molecule type" value="Genomic_DNA"/>
</dbReference>
<dbReference type="STRING" id="1036808.A0A0C3ECK3"/>
<sequence length="335" mass="38014">MSDPPSVMGWHRISTTLRIEIPSQVAYVLAKAQDETSALRREIDHLQGHGTPSVAWVAVPTLSFLGKDNDDSRSPSHTRLSPLTQSLSLGNDADDFESLSRAGMAGDMPEYLDSNLASPELADPEEWEFCQLTSSGILYANSALRSHFEGSNAYMHLVGLLTTKSLVQKRNFIKDVIRTYSSTQSSQTKPYSPTPPIVHSPDALAHLSKLQNFCKDSTAELDEAIRSIFRWYCDLALMIVNLSDVVGFVHQDLVKSKWFKRRWTLQELLAPRVVRFYDKTWTPCVRGPQHIISSSRSGWIYWRRRKASLSWRYKSSHRARKTHEKGYAGYRLGRP</sequence>
<dbReference type="InParanoid" id="A0A0C3ECK3"/>
<accession>A0A0C3ECK3</accession>
<dbReference type="AlphaFoldDB" id="A0A0C3ECK3"/>
<reference evidence="2 3" key="1">
    <citation type="submission" date="2014-04" db="EMBL/GenBank/DDBJ databases">
        <authorList>
            <consortium name="DOE Joint Genome Institute"/>
            <person name="Kuo A."/>
            <person name="Kohler A."/>
            <person name="Nagy L.G."/>
            <person name="Floudas D."/>
            <person name="Copeland A."/>
            <person name="Barry K.W."/>
            <person name="Cichocki N."/>
            <person name="Veneault-Fourrey C."/>
            <person name="LaButti K."/>
            <person name="Lindquist E.A."/>
            <person name="Lipzen A."/>
            <person name="Lundell T."/>
            <person name="Morin E."/>
            <person name="Murat C."/>
            <person name="Sun H."/>
            <person name="Tunlid A."/>
            <person name="Henrissat B."/>
            <person name="Grigoriev I.V."/>
            <person name="Hibbett D.S."/>
            <person name="Martin F."/>
            <person name="Nordberg H.P."/>
            <person name="Cantor M.N."/>
            <person name="Hua S.X."/>
        </authorList>
    </citation>
    <scope>NUCLEOTIDE SEQUENCE [LARGE SCALE GENOMIC DNA]</scope>
    <source>
        <strain evidence="2 3">Foug A</strain>
    </source>
</reference>
<feature type="region of interest" description="Disordered" evidence="1">
    <location>
        <begin position="68"/>
        <end position="91"/>
    </location>
</feature>
<keyword evidence="3" id="KW-1185">Reference proteome</keyword>
<protein>
    <submittedName>
        <fullName evidence="2">Uncharacterized protein</fullName>
    </submittedName>
</protein>
<evidence type="ECO:0000313" key="2">
    <source>
        <dbReference type="EMBL" id="KIM66069.1"/>
    </source>
</evidence>
<dbReference type="Proteomes" id="UP000053989">
    <property type="component" value="Unassembled WGS sequence"/>
</dbReference>
<dbReference type="HOGENOM" id="CLU_829389_0_0_1"/>
<gene>
    <name evidence="2" type="ORF">SCLCIDRAFT_22282</name>
</gene>